<organism evidence="1 2">
    <name type="scientific">Mycena rosella</name>
    <name type="common">Pink bonnet</name>
    <name type="synonym">Agaricus rosellus</name>
    <dbReference type="NCBI Taxonomy" id="1033263"/>
    <lineage>
        <taxon>Eukaryota</taxon>
        <taxon>Fungi</taxon>
        <taxon>Dikarya</taxon>
        <taxon>Basidiomycota</taxon>
        <taxon>Agaricomycotina</taxon>
        <taxon>Agaricomycetes</taxon>
        <taxon>Agaricomycetidae</taxon>
        <taxon>Agaricales</taxon>
        <taxon>Marasmiineae</taxon>
        <taxon>Mycenaceae</taxon>
        <taxon>Mycena</taxon>
    </lineage>
</organism>
<reference evidence="1" key="1">
    <citation type="submission" date="2023-03" db="EMBL/GenBank/DDBJ databases">
        <title>Massive genome expansion in bonnet fungi (Mycena s.s.) driven by repeated elements and novel gene families across ecological guilds.</title>
        <authorList>
            <consortium name="Lawrence Berkeley National Laboratory"/>
            <person name="Harder C.B."/>
            <person name="Miyauchi S."/>
            <person name="Viragh M."/>
            <person name="Kuo A."/>
            <person name="Thoen E."/>
            <person name="Andreopoulos B."/>
            <person name="Lu D."/>
            <person name="Skrede I."/>
            <person name="Drula E."/>
            <person name="Henrissat B."/>
            <person name="Morin E."/>
            <person name="Kohler A."/>
            <person name="Barry K."/>
            <person name="LaButti K."/>
            <person name="Morin E."/>
            <person name="Salamov A."/>
            <person name="Lipzen A."/>
            <person name="Mereny Z."/>
            <person name="Hegedus B."/>
            <person name="Baldrian P."/>
            <person name="Stursova M."/>
            <person name="Weitz H."/>
            <person name="Taylor A."/>
            <person name="Grigoriev I.V."/>
            <person name="Nagy L.G."/>
            <person name="Martin F."/>
            <person name="Kauserud H."/>
        </authorList>
    </citation>
    <scope>NUCLEOTIDE SEQUENCE</scope>
    <source>
        <strain evidence="1">CBHHK067</strain>
    </source>
</reference>
<protein>
    <submittedName>
        <fullName evidence="1">Uncharacterized protein</fullName>
    </submittedName>
</protein>
<gene>
    <name evidence="1" type="ORF">B0H17DRAFT_1194084</name>
</gene>
<sequence>MHQLAYKYPYIYCLDAQCTRTPGPVPIARPPSEDAWWAADDSTPHTRSRARLLLADTLIHDIRDSTLRSPRVRMHAVLHRGSLLITASDAATLRLVAPTTVLPLPPVSVPVPIANLLSSCCTPPPPCHTVCVVGYGTYEELYPVYCTRSTVHRYQGPAPHPLCWRACAKI</sequence>
<dbReference type="Proteomes" id="UP001221757">
    <property type="component" value="Unassembled WGS sequence"/>
</dbReference>
<accession>A0AAD7GNZ2</accession>
<evidence type="ECO:0000313" key="1">
    <source>
        <dbReference type="EMBL" id="KAJ7703560.1"/>
    </source>
</evidence>
<dbReference type="EMBL" id="JARKIE010000012">
    <property type="protein sequence ID" value="KAJ7703560.1"/>
    <property type="molecule type" value="Genomic_DNA"/>
</dbReference>
<evidence type="ECO:0000313" key="2">
    <source>
        <dbReference type="Proteomes" id="UP001221757"/>
    </source>
</evidence>
<name>A0AAD7GNZ2_MYCRO</name>
<proteinExistence type="predicted"/>
<keyword evidence="2" id="KW-1185">Reference proteome</keyword>
<dbReference type="AlphaFoldDB" id="A0AAD7GNZ2"/>
<comment type="caution">
    <text evidence="1">The sequence shown here is derived from an EMBL/GenBank/DDBJ whole genome shotgun (WGS) entry which is preliminary data.</text>
</comment>